<reference evidence="3 4" key="1">
    <citation type="journal article" date="2018" name="BMC Genomics">
        <title>Genomic comparison of Trypanosoma conorhini and Trypanosoma rangeli to Trypanosoma cruzi strains of high and low virulence.</title>
        <authorList>
            <person name="Bradwell K.R."/>
            <person name="Koparde V.N."/>
            <person name="Matveyev A.V."/>
            <person name="Serrano M.G."/>
            <person name="Alves J.M."/>
            <person name="Parikh H."/>
            <person name="Huang B."/>
            <person name="Lee V."/>
            <person name="Espinosa-Alvarez O."/>
            <person name="Ortiz P.A."/>
            <person name="Costa-Martins A.G."/>
            <person name="Teixeira M.M."/>
            <person name="Buck G.A."/>
        </authorList>
    </citation>
    <scope>NUCLEOTIDE SEQUENCE [LARGE SCALE GENOMIC DNA]</scope>
    <source>
        <strain evidence="3 4">025E</strain>
    </source>
</reference>
<dbReference type="Proteomes" id="UP000284403">
    <property type="component" value="Unassembled WGS sequence"/>
</dbReference>
<evidence type="ECO:0000313" key="3">
    <source>
        <dbReference type="EMBL" id="RNE95897.1"/>
    </source>
</evidence>
<accession>A0A422MRS0</accession>
<proteinExistence type="predicted"/>
<comment type="caution">
    <text evidence="3">The sequence shown here is derived from an EMBL/GenBank/DDBJ whole genome shotgun (WGS) entry which is preliminary data.</text>
</comment>
<dbReference type="OrthoDB" id="10395204at2759"/>
<dbReference type="PROSITE" id="PS51257">
    <property type="entry name" value="PROKAR_LIPOPROTEIN"/>
    <property type="match status" value="1"/>
</dbReference>
<sequence>MTTLTVRRRAVCALALLALLCGCCCASVCGATAGEAAPKCNVSVPVEVSCRGTGENLRFRVRGNETWVTCALDAEDRTALSNTSGALAAWEKAGHTVAGAEVNFCDAGGDLTENICIAAEFLYVFHQCGARCAGHAAENTVAFTMNIMDREEGELHKELQGAQARGGDTPQNSGSRVDDAGETGVCPLTAAPQTAKEEEADALTGTAGREASPQPQTGGLPQGAAAGPSTATDNTAPPAQADASGVGSAVTGVTVAAGNQARTTPSVPSAGSGVAAGGQTEELREENAEDTAESDDARAPAESEAKTPAAGPIATSTDDTATPTDGDSGSSPATQPQPGSSMGTNESGQREQEQPAVTTAPKQETERSGERRGEATQPAAGAAAQAATTSTNSTSAAKAAPGDSDGSSTAAAPSASPLALLLLLACAAAAAVLAA</sequence>
<feature type="compositionally biased region" description="Low complexity" evidence="1">
    <location>
        <begin position="314"/>
        <end position="331"/>
    </location>
</feature>
<feature type="chain" id="PRO_5019502560" evidence="2">
    <location>
        <begin position="27"/>
        <end position="435"/>
    </location>
</feature>
<feature type="compositionally biased region" description="Basic and acidic residues" evidence="1">
    <location>
        <begin position="295"/>
        <end position="305"/>
    </location>
</feature>
<feature type="signal peptide" evidence="2">
    <location>
        <begin position="1"/>
        <end position="26"/>
    </location>
</feature>
<feature type="compositionally biased region" description="Polar residues" evidence="1">
    <location>
        <begin position="332"/>
        <end position="347"/>
    </location>
</feature>
<evidence type="ECO:0000256" key="2">
    <source>
        <dbReference type="SAM" id="SignalP"/>
    </source>
</evidence>
<dbReference type="RefSeq" id="XP_029223191.1">
    <property type="nucleotide sequence ID" value="XM_029376674.1"/>
</dbReference>
<dbReference type="GeneID" id="40323482"/>
<keyword evidence="4" id="KW-1185">Reference proteome</keyword>
<evidence type="ECO:0000256" key="1">
    <source>
        <dbReference type="SAM" id="MobiDB-lite"/>
    </source>
</evidence>
<dbReference type="AlphaFoldDB" id="A0A422MRS0"/>
<name>A0A422MRS0_9TRYP</name>
<evidence type="ECO:0000313" key="4">
    <source>
        <dbReference type="Proteomes" id="UP000284403"/>
    </source>
</evidence>
<feature type="region of interest" description="Disordered" evidence="1">
    <location>
        <begin position="259"/>
        <end position="413"/>
    </location>
</feature>
<feature type="region of interest" description="Disordered" evidence="1">
    <location>
        <begin position="155"/>
        <end position="245"/>
    </location>
</feature>
<protein>
    <submittedName>
        <fullName evidence="3">Mucin-like glycoprotein</fullName>
    </submittedName>
</protein>
<gene>
    <name evidence="3" type="ORF">Tco025E_09871</name>
</gene>
<keyword evidence="2" id="KW-0732">Signal</keyword>
<feature type="compositionally biased region" description="Basic and acidic residues" evidence="1">
    <location>
        <begin position="363"/>
        <end position="374"/>
    </location>
</feature>
<feature type="compositionally biased region" description="Low complexity" evidence="1">
    <location>
        <begin position="375"/>
        <end position="413"/>
    </location>
</feature>
<organism evidence="3 4">
    <name type="scientific">Trypanosoma conorhini</name>
    <dbReference type="NCBI Taxonomy" id="83891"/>
    <lineage>
        <taxon>Eukaryota</taxon>
        <taxon>Discoba</taxon>
        <taxon>Euglenozoa</taxon>
        <taxon>Kinetoplastea</taxon>
        <taxon>Metakinetoplastina</taxon>
        <taxon>Trypanosomatida</taxon>
        <taxon>Trypanosomatidae</taxon>
        <taxon>Trypanosoma</taxon>
    </lineage>
</organism>
<dbReference type="EMBL" id="MKKU01001352">
    <property type="protein sequence ID" value="RNE95897.1"/>
    <property type="molecule type" value="Genomic_DNA"/>
</dbReference>